<evidence type="ECO:0000259" key="2">
    <source>
        <dbReference type="Pfam" id="PF14479"/>
    </source>
</evidence>
<name>A0A1J9QXL3_9PEZI</name>
<evidence type="ECO:0000313" key="3">
    <source>
        <dbReference type="EMBL" id="OJD33128.1"/>
    </source>
</evidence>
<keyword evidence="4" id="KW-1185">Reference proteome</keyword>
<dbReference type="PANTHER" id="PTHR37542">
    <property type="entry name" value="HELO DOMAIN-CONTAINING PROTEIN-RELATED"/>
    <property type="match status" value="1"/>
</dbReference>
<organism evidence="3 4">
    <name type="scientific">Diplodia corticola</name>
    <dbReference type="NCBI Taxonomy" id="236234"/>
    <lineage>
        <taxon>Eukaryota</taxon>
        <taxon>Fungi</taxon>
        <taxon>Dikarya</taxon>
        <taxon>Ascomycota</taxon>
        <taxon>Pezizomycotina</taxon>
        <taxon>Dothideomycetes</taxon>
        <taxon>Dothideomycetes incertae sedis</taxon>
        <taxon>Botryosphaeriales</taxon>
        <taxon>Botryosphaeriaceae</taxon>
        <taxon>Diplodia</taxon>
    </lineage>
</organism>
<evidence type="ECO:0000313" key="4">
    <source>
        <dbReference type="Proteomes" id="UP000183809"/>
    </source>
</evidence>
<gene>
    <name evidence="3" type="ORF">BKCO1_3300016</name>
</gene>
<proteinExistence type="predicted"/>
<dbReference type="PANTHER" id="PTHR37542:SF3">
    <property type="entry name" value="PRION-INHIBITION AND PROPAGATION HELO DOMAIN-CONTAINING PROTEIN"/>
    <property type="match status" value="1"/>
</dbReference>
<dbReference type="RefSeq" id="XP_020129388.1">
    <property type="nucleotide sequence ID" value="XM_020274511.1"/>
</dbReference>
<sequence length="512" mass="56982">MLLCVNAFPEIRSLILGAVHAGAVDGNNPYGWHRHIVDEVLRLYDTSFWGLRDLVRDHVEKKRDILTANKFRVLNEVARHLTHLEETLEVAITTLESMQSVQDILRDDISRLDLENEVHRLLRENALDLFHACNAAKASAARARSLSTRLGNETNLAFNLVTQSDSRSMKLISIVTLVFLPASYVACGFDSSHGDLVGFVAAFGGTPITETTEQIMDIASVIEEAIDGRKYFCCAVTGRLSQTSKLAMAEMATETLNFLNAALSCFERIQIARSFEQNFDTHQIKLDIIQLRLSRWGEAAGIYATQHGAEKATLAVTDCAEANSLLQEIGDLFTQARENAEKLRPKDTSTPQGSLDPNRDMRPLMKTLRTKLRKSLSRRCARLTNAVHSVQWAFYKKEQYEEFVSDISGLVDQLEMLFPQEESTTARLRELSTNDCAGIGRTYLKALKDVVTECDPWLDVAVDTALRDSAPVGGSVTFTNRDTFGLQVGYHNGPMKGLSFGTGNTTNNHFKA</sequence>
<dbReference type="GeneID" id="31014772"/>
<dbReference type="OrthoDB" id="20872at2759"/>
<feature type="region of interest" description="Disordered" evidence="1">
    <location>
        <begin position="340"/>
        <end position="361"/>
    </location>
</feature>
<dbReference type="AlphaFoldDB" id="A0A1J9QXL3"/>
<accession>A0A1J9QXL3</accession>
<dbReference type="Pfam" id="PF14479">
    <property type="entry name" value="HeLo"/>
    <property type="match status" value="1"/>
</dbReference>
<feature type="domain" description="Prion-inhibition and propagation HeLo" evidence="2">
    <location>
        <begin position="259"/>
        <end position="428"/>
    </location>
</feature>
<dbReference type="Proteomes" id="UP000183809">
    <property type="component" value="Unassembled WGS sequence"/>
</dbReference>
<dbReference type="InterPro" id="IPR038305">
    <property type="entry name" value="HeLo_sf"/>
</dbReference>
<dbReference type="EMBL" id="MNUE01000033">
    <property type="protein sequence ID" value="OJD33128.1"/>
    <property type="molecule type" value="Genomic_DNA"/>
</dbReference>
<dbReference type="Gene3D" id="1.20.120.1020">
    <property type="entry name" value="Prion-inhibition and propagation, HeLo domain"/>
    <property type="match status" value="1"/>
</dbReference>
<dbReference type="InterPro" id="IPR029498">
    <property type="entry name" value="HeLo_dom"/>
</dbReference>
<protein>
    <submittedName>
        <fullName evidence="3">Small s protein</fullName>
    </submittedName>
</protein>
<reference evidence="3 4" key="1">
    <citation type="submission" date="2016-10" db="EMBL/GenBank/DDBJ databases">
        <title>Proteomics and genomics reveal pathogen-plant mechanisms compatible with a hemibiotrophic lifestyle of Diplodia corticola.</title>
        <authorList>
            <person name="Fernandes I."/>
            <person name="De Jonge R."/>
            <person name="Van De Peer Y."/>
            <person name="Devreese B."/>
            <person name="Alves A."/>
            <person name="Esteves A.C."/>
        </authorList>
    </citation>
    <scope>NUCLEOTIDE SEQUENCE [LARGE SCALE GENOMIC DNA]</scope>
    <source>
        <strain evidence="3 4">CBS 112549</strain>
    </source>
</reference>
<dbReference type="STRING" id="236234.A0A1J9QXL3"/>
<comment type="caution">
    <text evidence="3">The sequence shown here is derived from an EMBL/GenBank/DDBJ whole genome shotgun (WGS) entry which is preliminary data.</text>
</comment>
<evidence type="ECO:0000256" key="1">
    <source>
        <dbReference type="SAM" id="MobiDB-lite"/>
    </source>
</evidence>